<dbReference type="EC" id="2.3.1.87" evidence="5"/>
<dbReference type="InParanoid" id="A0A6P7G918"/>
<dbReference type="FunFam" id="3.40.630.30:FF:000046">
    <property type="entry name" value="Dopamine N-acetyltransferase"/>
    <property type="match status" value="1"/>
</dbReference>
<evidence type="ECO:0000256" key="13">
    <source>
        <dbReference type="ARBA" id="ARBA00052491"/>
    </source>
</evidence>
<comment type="catalytic activity">
    <reaction evidence="8">
        <text>serotonin + (5Z,8Z,11Z,14Z)-eicosatetraenoyl-CoA = N-[(5Z,8Z,11Z,14Z)-eicosatetraenoyl]-serotonin + CoA + H(+)</text>
        <dbReference type="Rhea" id="RHEA:51396"/>
        <dbReference type="ChEBI" id="CHEBI:15378"/>
        <dbReference type="ChEBI" id="CHEBI:57287"/>
        <dbReference type="ChEBI" id="CHEBI:57368"/>
        <dbReference type="ChEBI" id="CHEBI:132255"/>
        <dbReference type="ChEBI" id="CHEBI:350546"/>
    </reaction>
    <physiologicalReaction direction="left-to-right" evidence="8">
        <dbReference type="Rhea" id="RHEA:51397"/>
    </physiologicalReaction>
</comment>
<evidence type="ECO:0000256" key="4">
    <source>
        <dbReference type="ARBA" id="ARBA00038182"/>
    </source>
</evidence>
<dbReference type="SUPFAM" id="SSF55729">
    <property type="entry name" value="Acyl-CoA N-acyltransferases (Nat)"/>
    <property type="match status" value="1"/>
</dbReference>
<evidence type="ECO:0000256" key="6">
    <source>
        <dbReference type="ARBA" id="ARBA00050189"/>
    </source>
</evidence>
<dbReference type="InterPro" id="IPR016181">
    <property type="entry name" value="Acyl_CoA_acyltransferase"/>
</dbReference>
<reference evidence="15" key="2">
    <citation type="submission" date="2025-05" db="UniProtKB">
        <authorList>
            <consortium name="EnsemblMetazoa"/>
        </authorList>
    </citation>
    <scope>IDENTIFICATION</scope>
</reference>
<keyword evidence="2" id="KW-0012">Acyltransferase</keyword>
<dbReference type="PANTHER" id="PTHR20905">
    <property type="entry name" value="N-ACETYLTRANSFERASE-RELATED"/>
    <property type="match status" value="1"/>
</dbReference>
<gene>
    <name evidence="17" type="primary">LOC114335025</name>
</gene>
<evidence type="ECO:0000256" key="7">
    <source>
        <dbReference type="ARBA" id="ARBA00050849"/>
    </source>
</evidence>
<comment type="catalytic activity">
    <reaction evidence="10">
        <text>serotonin + (9Z)-octadecenoyl-CoA = N-(9Z-octadecenoyl)-serotonin + CoA + H(+)</text>
        <dbReference type="Rhea" id="RHEA:51392"/>
        <dbReference type="ChEBI" id="CHEBI:15378"/>
        <dbReference type="ChEBI" id="CHEBI:57287"/>
        <dbReference type="ChEBI" id="CHEBI:57387"/>
        <dbReference type="ChEBI" id="CHEBI:134064"/>
        <dbReference type="ChEBI" id="CHEBI:350546"/>
    </reaction>
    <physiologicalReaction direction="left-to-right" evidence="10">
        <dbReference type="Rhea" id="RHEA:51393"/>
    </physiologicalReaction>
</comment>
<dbReference type="AlphaFoldDB" id="A0A6P7G918"/>
<dbReference type="CDD" id="cd04301">
    <property type="entry name" value="NAT_SF"/>
    <property type="match status" value="1"/>
</dbReference>
<comment type="catalytic activity">
    <reaction evidence="12">
        <text>dopamine + hexadecanoyl-CoA = N-hexadecanoyl-dopamine + CoA + H(+)</text>
        <dbReference type="Rhea" id="RHEA:51376"/>
        <dbReference type="ChEBI" id="CHEBI:15378"/>
        <dbReference type="ChEBI" id="CHEBI:57287"/>
        <dbReference type="ChEBI" id="CHEBI:57379"/>
        <dbReference type="ChEBI" id="CHEBI:59905"/>
        <dbReference type="ChEBI" id="CHEBI:134058"/>
    </reaction>
    <physiologicalReaction direction="left-to-right" evidence="12">
        <dbReference type="Rhea" id="RHEA:51377"/>
    </physiologicalReaction>
</comment>
<dbReference type="GO" id="GO:0004059">
    <property type="term" value="F:aralkylamine N-acetyltransferase activity"/>
    <property type="evidence" value="ECO:0007669"/>
    <property type="project" value="UniProtKB-EC"/>
</dbReference>
<evidence type="ECO:0000313" key="16">
    <source>
        <dbReference type="Proteomes" id="UP001652700"/>
    </source>
</evidence>
<dbReference type="KEGG" id="dvv:114335025"/>
<evidence type="ECO:0000256" key="8">
    <source>
        <dbReference type="ARBA" id="ARBA00051284"/>
    </source>
</evidence>
<dbReference type="PROSITE" id="PS51186">
    <property type="entry name" value="GNAT"/>
    <property type="match status" value="1"/>
</dbReference>
<comment type="pathway">
    <text evidence="3">Aromatic compound metabolism; melatonin biosynthesis; melatonin from serotonin: step 1/2.</text>
</comment>
<keyword evidence="1" id="KW-0808">Transferase</keyword>
<evidence type="ECO:0000256" key="2">
    <source>
        <dbReference type="ARBA" id="ARBA00023315"/>
    </source>
</evidence>
<dbReference type="InterPro" id="IPR000182">
    <property type="entry name" value="GNAT_dom"/>
</dbReference>
<dbReference type="RefSeq" id="XP_028140980.1">
    <property type="nucleotide sequence ID" value="XM_028285179.1"/>
</dbReference>
<name>A0A6P7G918_DIAVI</name>
<evidence type="ECO:0000256" key="10">
    <source>
        <dbReference type="ARBA" id="ARBA00051823"/>
    </source>
</evidence>
<accession>A0A6P7G918</accession>
<evidence type="ECO:0000259" key="14">
    <source>
        <dbReference type="PROSITE" id="PS51186"/>
    </source>
</evidence>
<sequence>MTTLPFSFQIQEKFEKLSFRYGTQISEDSAISSCSTPSTPTSPIDFEIKIATLDDKEAVQEFLQKFFYKDEPLNSFMEIITDEHPRCYDLERFTLKNLDNGVNLLAVQNQKIIGVCLNGNQVSLSDVIERGVIEEDFICDDEKFGKIVKLLEHVAVESDPFQIYPGIDMAMVVKILSVDGSYRGKGIAKDLMAKTRELARLKGCGFITVDCTSHYTACAAKKLGFELHYTLNYADYKVADKVVFKPEPPHKALTVYTQKIF</sequence>
<evidence type="ECO:0000256" key="9">
    <source>
        <dbReference type="ARBA" id="ARBA00051711"/>
    </source>
</evidence>
<evidence type="ECO:0000256" key="12">
    <source>
        <dbReference type="ARBA" id="ARBA00052335"/>
    </source>
</evidence>
<dbReference type="OrthoDB" id="41532at2759"/>
<comment type="catalytic activity">
    <reaction evidence="6">
        <text>dopamine + (9Z)-octadecenoyl-CoA = N-(9Z-octadecanoyl)-dopamine + CoA + H(+)</text>
        <dbReference type="Rhea" id="RHEA:51380"/>
        <dbReference type="ChEBI" id="CHEBI:15378"/>
        <dbReference type="ChEBI" id="CHEBI:31883"/>
        <dbReference type="ChEBI" id="CHEBI:57287"/>
        <dbReference type="ChEBI" id="CHEBI:57387"/>
        <dbReference type="ChEBI" id="CHEBI:59905"/>
    </reaction>
    <physiologicalReaction direction="left-to-right" evidence="6">
        <dbReference type="Rhea" id="RHEA:51381"/>
    </physiologicalReaction>
</comment>
<comment type="similarity">
    <text evidence="4">Belongs to the acetyltransferase family. AANAT subfamily.</text>
</comment>
<keyword evidence="16" id="KW-1185">Reference proteome</keyword>
<dbReference type="Gene3D" id="3.40.630.30">
    <property type="match status" value="1"/>
</dbReference>
<reference evidence="17" key="1">
    <citation type="submission" date="2025-04" db="UniProtKB">
        <authorList>
            <consortium name="RefSeq"/>
        </authorList>
    </citation>
    <scope>IDENTIFICATION</scope>
    <source>
        <tissue evidence="17">Whole insect</tissue>
    </source>
</reference>
<evidence type="ECO:0000256" key="5">
    <source>
        <dbReference type="ARBA" id="ARBA00039114"/>
    </source>
</evidence>
<comment type="catalytic activity">
    <reaction evidence="13">
        <text>serotonin + acetyl-CoA = N-acetylserotonin + CoA + H(+)</text>
        <dbReference type="Rhea" id="RHEA:25217"/>
        <dbReference type="ChEBI" id="CHEBI:15378"/>
        <dbReference type="ChEBI" id="CHEBI:17697"/>
        <dbReference type="ChEBI" id="CHEBI:57287"/>
        <dbReference type="ChEBI" id="CHEBI:57288"/>
        <dbReference type="ChEBI" id="CHEBI:350546"/>
        <dbReference type="EC" id="2.3.1.87"/>
    </reaction>
    <physiologicalReaction direction="left-to-right" evidence="13">
        <dbReference type="Rhea" id="RHEA:25218"/>
    </physiologicalReaction>
</comment>
<dbReference type="EnsemblMetazoa" id="XM_028285179.2">
    <property type="protein sequence ID" value="XP_028140980.1"/>
    <property type="gene ID" value="LOC114335025"/>
</dbReference>
<comment type="catalytic activity">
    <reaction evidence="11">
        <text>serotonin + hexadecanoyl-CoA = N-hexadecanoyl-serotonin + CoA + H(+)</text>
        <dbReference type="Rhea" id="RHEA:51384"/>
        <dbReference type="ChEBI" id="CHEBI:15378"/>
        <dbReference type="ChEBI" id="CHEBI:57287"/>
        <dbReference type="ChEBI" id="CHEBI:57379"/>
        <dbReference type="ChEBI" id="CHEBI:134059"/>
        <dbReference type="ChEBI" id="CHEBI:350546"/>
    </reaction>
    <physiologicalReaction direction="left-to-right" evidence="11">
        <dbReference type="Rhea" id="RHEA:51385"/>
    </physiologicalReaction>
</comment>
<comment type="catalytic activity">
    <reaction evidence="9">
        <text>dopamine + acetyl-CoA = N-acetyldopamine + CoA + H(+)</text>
        <dbReference type="Rhea" id="RHEA:51388"/>
        <dbReference type="ChEBI" id="CHEBI:15378"/>
        <dbReference type="ChEBI" id="CHEBI:57287"/>
        <dbReference type="ChEBI" id="CHEBI:57288"/>
        <dbReference type="ChEBI" id="CHEBI:59905"/>
        <dbReference type="ChEBI" id="CHEBI:125678"/>
    </reaction>
    <physiologicalReaction direction="left-to-right" evidence="9">
        <dbReference type="Rhea" id="RHEA:51389"/>
    </physiologicalReaction>
</comment>
<dbReference type="PANTHER" id="PTHR20905:SF1">
    <property type="entry name" value="AT07410P-RELATED"/>
    <property type="match status" value="1"/>
</dbReference>
<protein>
    <recommendedName>
        <fullName evidence="5">aralkylamine N-acetyltransferase</fullName>
        <ecNumber evidence="5">2.3.1.87</ecNumber>
    </recommendedName>
</protein>
<dbReference type="GeneID" id="114335025"/>
<organism evidence="17">
    <name type="scientific">Diabrotica virgifera virgifera</name>
    <name type="common">western corn rootworm</name>
    <dbReference type="NCBI Taxonomy" id="50390"/>
    <lineage>
        <taxon>Eukaryota</taxon>
        <taxon>Metazoa</taxon>
        <taxon>Ecdysozoa</taxon>
        <taxon>Arthropoda</taxon>
        <taxon>Hexapoda</taxon>
        <taxon>Insecta</taxon>
        <taxon>Pterygota</taxon>
        <taxon>Neoptera</taxon>
        <taxon>Endopterygota</taxon>
        <taxon>Coleoptera</taxon>
        <taxon>Polyphaga</taxon>
        <taxon>Cucujiformia</taxon>
        <taxon>Chrysomeloidea</taxon>
        <taxon>Chrysomelidae</taxon>
        <taxon>Galerucinae</taxon>
        <taxon>Diabroticina</taxon>
        <taxon>Diabroticites</taxon>
        <taxon>Diabrotica</taxon>
    </lineage>
</organism>
<evidence type="ECO:0000256" key="3">
    <source>
        <dbReference type="ARBA" id="ARBA00037926"/>
    </source>
</evidence>
<evidence type="ECO:0000313" key="15">
    <source>
        <dbReference type="EnsemblMetazoa" id="XP_028140980.1"/>
    </source>
</evidence>
<dbReference type="FunCoup" id="A0A6P7G918">
    <property type="interactions" value="18"/>
</dbReference>
<comment type="catalytic activity">
    <reaction evidence="7">
        <text>serotonin + octadecanoyl-CoA = N-octadecanoyl-serotonin + CoA + H(+)</text>
        <dbReference type="Rhea" id="RHEA:51400"/>
        <dbReference type="ChEBI" id="CHEBI:15378"/>
        <dbReference type="ChEBI" id="CHEBI:57287"/>
        <dbReference type="ChEBI" id="CHEBI:57394"/>
        <dbReference type="ChEBI" id="CHEBI:134065"/>
        <dbReference type="ChEBI" id="CHEBI:350546"/>
    </reaction>
    <physiologicalReaction direction="left-to-right" evidence="7">
        <dbReference type="Rhea" id="RHEA:51401"/>
    </physiologicalReaction>
</comment>
<proteinExistence type="inferred from homology"/>
<evidence type="ECO:0000256" key="1">
    <source>
        <dbReference type="ARBA" id="ARBA00022679"/>
    </source>
</evidence>
<evidence type="ECO:0000256" key="11">
    <source>
        <dbReference type="ARBA" id="ARBA00052178"/>
    </source>
</evidence>
<evidence type="ECO:0000313" key="17">
    <source>
        <dbReference type="RefSeq" id="XP_028140980.1"/>
    </source>
</evidence>
<dbReference type="Proteomes" id="UP001652700">
    <property type="component" value="Unplaced"/>
</dbReference>
<dbReference type="Pfam" id="PF00583">
    <property type="entry name" value="Acetyltransf_1"/>
    <property type="match status" value="1"/>
</dbReference>
<feature type="domain" description="N-acetyltransferase" evidence="14">
    <location>
        <begin position="46"/>
        <end position="248"/>
    </location>
</feature>